<dbReference type="InterPro" id="IPR041657">
    <property type="entry name" value="HTH_17"/>
</dbReference>
<dbReference type="Proteomes" id="UP000218505">
    <property type="component" value="Chromosome"/>
</dbReference>
<keyword evidence="2" id="KW-0238">DNA-binding</keyword>
<feature type="domain" description="Helix-turn-helix" evidence="1">
    <location>
        <begin position="3"/>
        <end position="47"/>
    </location>
</feature>
<sequence length="83" mass="9108">MFYAVAEAARVLRVDPATVYRAIKKNAFPAVRLCMRYVVPAKAVEVLADETAESGEVGDVARMVAERRAVREVERPSRGGAGW</sequence>
<accession>A0A290Z1P5</accession>
<reference evidence="2" key="1">
    <citation type="submission" date="2017-09" db="EMBL/GenBank/DDBJ databases">
        <title>Complete Genome Sequence of ansamitocin-producing Bacterium Actinosynnema pretiosum X47.</title>
        <authorList>
            <person name="Cao G."/>
            <person name="Zong G."/>
            <person name="Zhong C."/>
            <person name="Fu J."/>
        </authorList>
    </citation>
    <scope>NUCLEOTIDE SEQUENCE [LARGE SCALE GENOMIC DNA]</scope>
    <source>
        <strain evidence="2">X47</strain>
    </source>
</reference>
<evidence type="ECO:0000259" key="1">
    <source>
        <dbReference type="Pfam" id="PF12728"/>
    </source>
</evidence>
<dbReference type="KEGG" id="apre:CNX65_06380"/>
<proteinExistence type="predicted"/>
<name>A0A290Z1P5_9PSEU</name>
<dbReference type="EMBL" id="CP023445">
    <property type="protein sequence ID" value="ATE52951.1"/>
    <property type="molecule type" value="Genomic_DNA"/>
</dbReference>
<dbReference type="Pfam" id="PF12728">
    <property type="entry name" value="HTH_17"/>
    <property type="match status" value="1"/>
</dbReference>
<evidence type="ECO:0000313" key="3">
    <source>
        <dbReference type="Proteomes" id="UP000218505"/>
    </source>
</evidence>
<evidence type="ECO:0000313" key="2">
    <source>
        <dbReference type="EMBL" id="ATE52951.1"/>
    </source>
</evidence>
<dbReference type="AlphaFoldDB" id="A0A290Z1P5"/>
<keyword evidence="3" id="KW-1185">Reference proteome</keyword>
<organism evidence="2 3">
    <name type="scientific">Actinosynnema pretiosum</name>
    <dbReference type="NCBI Taxonomy" id="42197"/>
    <lineage>
        <taxon>Bacteria</taxon>
        <taxon>Bacillati</taxon>
        <taxon>Actinomycetota</taxon>
        <taxon>Actinomycetes</taxon>
        <taxon>Pseudonocardiales</taxon>
        <taxon>Pseudonocardiaceae</taxon>
        <taxon>Actinosynnema</taxon>
    </lineage>
</organism>
<gene>
    <name evidence="2" type="ORF">CNX65_06380</name>
</gene>
<protein>
    <submittedName>
        <fullName evidence="2">DNA-binding protein</fullName>
    </submittedName>
</protein>
<dbReference type="GO" id="GO:0003677">
    <property type="term" value="F:DNA binding"/>
    <property type="evidence" value="ECO:0007669"/>
    <property type="project" value="UniProtKB-KW"/>
</dbReference>